<name>A0A7W6LRA7_9SPHN</name>
<dbReference type="EMBL" id="JACIEU010000010">
    <property type="protein sequence ID" value="MBB4149049.1"/>
    <property type="molecule type" value="Genomic_DNA"/>
</dbReference>
<organism evidence="1 2">
    <name type="scientific">Sphingobium scionense</name>
    <dbReference type="NCBI Taxonomy" id="1404341"/>
    <lineage>
        <taxon>Bacteria</taxon>
        <taxon>Pseudomonadati</taxon>
        <taxon>Pseudomonadota</taxon>
        <taxon>Alphaproteobacteria</taxon>
        <taxon>Sphingomonadales</taxon>
        <taxon>Sphingomonadaceae</taxon>
        <taxon>Sphingobium</taxon>
    </lineage>
</organism>
<comment type="caution">
    <text evidence="1">The sequence shown here is derived from an EMBL/GenBank/DDBJ whole genome shotgun (WGS) entry which is preliminary data.</text>
</comment>
<dbReference type="AlphaFoldDB" id="A0A7W6LRA7"/>
<evidence type="ECO:0000313" key="2">
    <source>
        <dbReference type="Proteomes" id="UP000590524"/>
    </source>
</evidence>
<dbReference type="Proteomes" id="UP000590524">
    <property type="component" value="Unassembled WGS sequence"/>
</dbReference>
<accession>A0A7W6LRA7</accession>
<evidence type="ECO:0000313" key="1">
    <source>
        <dbReference type="EMBL" id="MBB4149049.1"/>
    </source>
</evidence>
<sequence length="79" mass="8175">MAGDRFDAGDMERQSQSDPGLVAEAGLDLEIGILRGGGFPVIRDVVMVAIVAVSGGSLSGVQGLYEACARIAVARLQDR</sequence>
<proteinExistence type="predicted"/>
<dbReference type="RefSeq" id="WP_188082692.1">
    <property type="nucleotide sequence ID" value="NZ_JACIEU010000010.1"/>
</dbReference>
<keyword evidence="2" id="KW-1185">Reference proteome</keyword>
<reference evidence="1 2" key="1">
    <citation type="submission" date="2020-08" db="EMBL/GenBank/DDBJ databases">
        <title>Genomic Encyclopedia of Type Strains, Phase IV (KMG-IV): sequencing the most valuable type-strain genomes for metagenomic binning, comparative biology and taxonomic classification.</title>
        <authorList>
            <person name="Goeker M."/>
        </authorList>
    </citation>
    <scope>NUCLEOTIDE SEQUENCE [LARGE SCALE GENOMIC DNA]</scope>
    <source>
        <strain evidence="1 2">DSM 19371</strain>
    </source>
</reference>
<protein>
    <submittedName>
        <fullName evidence="1">Uncharacterized protein GlcG (DUF336 family)</fullName>
    </submittedName>
</protein>
<gene>
    <name evidence="1" type="ORF">GGQ90_002834</name>
</gene>